<dbReference type="STRING" id="460384.SAMN05216313_15031"/>
<dbReference type="EMBL" id="FOIM01000050">
    <property type="protein sequence ID" value="SEU19465.1"/>
    <property type="molecule type" value="Genomic_DNA"/>
</dbReference>
<proteinExistence type="predicted"/>
<dbReference type="RefSeq" id="WP_092371424.1">
    <property type="nucleotide sequence ID" value="NZ_FOIM01000050.1"/>
</dbReference>
<dbReference type="AlphaFoldDB" id="A0A1I0K6K8"/>
<accession>A0A1I0K6K8</accession>
<protein>
    <submittedName>
        <fullName evidence="1">Uncharacterized protein</fullName>
    </submittedName>
</protein>
<dbReference type="Proteomes" id="UP000198508">
    <property type="component" value="Unassembled WGS sequence"/>
</dbReference>
<keyword evidence="2" id="KW-1185">Reference proteome</keyword>
<sequence>MNRADWRRQARQRDRISQEIIHKAQQQLNDGRVEAMMVCMALGLHQEFGFDRDDCLRALRAVDSLMYPWIRGECSLEDMQRQVREEIGIEIRC</sequence>
<organism evidence="1 2">
    <name type="scientific">Enterocloster lavalensis</name>
    <dbReference type="NCBI Taxonomy" id="460384"/>
    <lineage>
        <taxon>Bacteria</taxon>
        <taxon>Bacillati</taxon>
        <taxon>Bacillota</taxon>
        <taxon>Clostridia</taxon>
        <taxon>Lachnospirales</taxon>
        <taxon>Lachnospiraceae</taxon>
        <taxon>Enterocloster</taxon>
    </lineage>
</organism>
<reference evidence="2" key="1">
    <citation type="submission" date="2016-10" db="EMBL/GenBank/DDBJ databases">
        <authorList>
            <person name="Varghese N."/>
            <person name="Submissions S."/>
        </authorList>
    </citation>
    <scope>NUCLEOTIDE SEQUENCE [LARGE SCALE GENOMIC DNA]</scope>
    <source>
        <strain evidence="2">NLAE-zl-G277</strain>
    </source>
</reference>
<name>A0A1I0K6K8_9FIRM</name>
<evidence type="ECO:0000313" key="2">
    <source>
        <dbReference type="Proteomes" id="UP000198508"/>
    </source>
</evidence>
<gene>
    <name evidence="1" type="ORF">SAMN05216313_15031</name>
</gene>
<evidence type="ECO:0000313" key="1">
    <source>
        <dbReference type="EMBL" id="SEU19465.1"/>
    </source>
</evidence>